<sequence length="142" mass="16258">MASIYRDCCSLINIAPNLRFAYPSMSSDPLPSLYRSLGSRLEPSLAIPLSTDPSGEHRVSPRALDEDFYNPKPGFCAERMDAFRRRRQSGGGGSRFKQSANRDRLVDCREEFVESTIVMRLHFDLSGARFRERKEECINYDK</sequence>
<dbReference type="GO" id="GO:0016655">
    <property type="term" value="F:oxidoreductase activity, acting on NAD(P)H, quinone or similar compound as acceptor"/>
    <property type="evidence" value="ECO:0007669"/>
    <property type="project" value="TreeGrafter"/>
</dbReference>
<accession>A0A175WAR1</accession>
<organism evidence="2 3">
    <name type="scientific">Madurella mycetomatis</name>
    <dbReference type="NCBI Taxonomy" id="100816"/>
    <lineage>
        <taxon>Eukaryota</taxon>
        <taxon>Fungi</taxon>
        <taxon>Dikarya</taxon>
        <taxon>Ascomycota</taxon>
        <taxon>Pezizomycotina</taxon>
        <taxon>Sordariomycetes</taxon>
        <taxon>Sordariomycetidae</taxon>
        <taxon>Sordariales</taxon>
        <taxon>Sordariales incertae sedis</taxon>
        <taxon>Madurella</taxon>
    </lineage>
</organism>
<dbReference type="OrthoDB" id="8300214at2759"/>
<dbReference type="PANTHER" id="PTHR43590">
    <property type="entry name" value="ARSENIC RESISTANCE PROTEIN ARSH (AFU_ORTHOLOGUE AFUA_5G15030)"/>
    <property type="match status" value="1"/>
</dbReference>
<reference evidence="2 3" key="1">
    <citation type="journal article" date="2016" name="Genome Announc.">
        <title>Genome Sequence of Madurella mycetomatis mm55, Isolated from a Human Mycetoma Case in Sudan.</title>
        <authorList>
            <person name="Smit S."/>
            <person name="Derks M.F."/>
            <person name="Bervoets S."/>
            <person name="Fahal A."/>
            <person name="van Leeuwen W."/>
            <person name="van Belkum A."/>
            <person name="van de Sande W.W."/>
        </authorList>
    </citation>
    <scope>NUCLEOTIDE SEQUENCE [LARGE SCALE GENOMIC DNA]</scope>
    <source>
        <strain evidence="3">mm55</strain>
    </source>
</reference>
<dbReference type="AlphaFoldDB" id="A0A175WAR1"/>
<dbReference type="PANTHER" id="PTHR43590:SF1">
    <property type="entry name" value="ARSENIC RESISTANCE PROTEIN ARSH (AFU_ORTHOLOGUE AFUA_5G15030)"/>
    <property type="match status" value="1"/>
</dbReference>
<name>A0A175WAR1_9PEZI</name>
<keyword evidence="3" id="KW-1185">Reference proteome</keyword>
<feature type="region of interest" description="Disordered" evidence="1">
    <location>
        <begin position="46"/>
        <end position="66"/>
    </location>
</feature>
<dbReference type="STRING" id="100816.A0A175WAR1"/>
<comment type="caution">
    <text evidence="2">The sequence shown here is derived from an EMBL/GenBank/DDBJ whole genome shotgun (WGS) entry which is preliminary data.</text>
</comment>
<feature type="compositionally biased region" description="Basic and acidic residues" evidence="1">
    <location>
        <begin position="54"/>
        <end position="65"/>
    </location>
</feature>
<gene>
    <name evidence="2" type="ORF">MMYC01_201892</name>
</gene>
<evidence type="ECO:0000256" key="1">
    <source>
        <dbReference type="SAM" id="MobiDB-lite"/>
    </source>
</evidence>
<proteinExistence type="predicted"/>
<evidence type="ECO:0000313" key="2">
    <source>
        <dbReference type="EMBL" id="KXX80836.1"/>
    </source>
</evidence>
<dbReference type="EMBL" id="LCTW02000049">
    <property type="protein sequence ID" value="KXX80836.1"/>
    <property type="molecule type" value="Genomic_DNA"/>
</dbReference>
<dbReference type="InterPro" id="IPR014063">
    <property type="entry name" value="Arsenate-R_ArsH"/>
</dbReference>
<protein>
    <submittedName>
        <fullName evidence="2">NADPH-dependent FMN reductase ArsH</fullName>
    </submittedName>
</protein>
<dbReference type="Proteomes" id="UP000078237">
    <property type="component" value="Unassembled WGS sequence"/>
</dbReference>
<evidence type="ECO:0000313" key="3">
    <source>
        <dbReference type="Proteomes" id="UP000078237"/>
    </source>
</evidence>
<dbReference type="VEuPathDB" id="FungiDB:MMYC01_201892"/>